<organism evidence="2 3">
    <name type="scientific">Ascochyta lentis</name>
    <dbReference type="NCBI Taxonomy" id="205686"/>
    <lineage>
        <taxon>Eukaryota</taxon>
        <taxon>Fungi</taxon>
        <taxon>Dikarya</taxon>
        <taxon>Ascomycota</taxon>
        <taxon>Pezizomycotina</taxon>
        <taxon>Dothideomycetes</taxon>
        <taxon>Pleosporomycetidae</taxon>
        <taxon>Pleosporales</taxon>
        <taxon>Pleosporineae</taxon>
        <taxon>Didymellaceae</taxon>
        <taxon>Ascochyta</taxon>
    </lineage>
</organism>
<name>A0A8H7MC89_9PLEO</name>
<reference evidence="2" key="1">
    <citation type="submission" date="2018-12" db="EMBL/GenBank/DDBJ databases">
        <authorList>
            <person name="Syme R.A."/>
            <person name="Farfan-Caceres L."/>
            <person name="Lichtenzveig J."/>
        </authorList>
    </citation>
    <scope>NUCLEOTIDE SEQUENCE</scope>
    <source>
        <strain evidence="2">Al4</strain>
    </source>
</reference>
<evidence type="ECO:0000256" key="1">
    <source>
        <dbReference type="SAM" id="SignalP"/>
    </source>
</evidence>
<dbReference type="EMBL" id="RZGK01000015">
    <property type="protein sequence ID" value="KAF9693561.1"/>
    <property type="molecule type" value="Genomic_DNA"/>
</dbReference>
<keyword evidence="3" id="KW-1185">Reference proteome</keyword>
<comment type="caution">
    <text evidence="2">The sequence shown here is derived from an EMBL/GenBank/DDBJ whole genome shotgun (WGS) entry which is preliminary data.</text>
</comment>
<evidence type="ECO:0008006" key="4">
    <source>
        <dbReference type="Google" id="ProtNLM"/>
    </source>
</evidence>
<gene>
    <name evidence="2" type="ORF">EKO04_008136</name>
</gene>
<sequence length="162" mass="16215">MRTSTLVASLVALASTALAASDTCQAQSIVDACVAGYQDRIEKCNDNSNDWICLCDVYTYVLTCYNNCPDSNEKPPVQNQVTQYCTAAEPLRVASSASLASVAKTAKPASATSTSATTTGSATATGSGTAASASAFATGAASALTNPAGAAVVALVAAARLF</sequence>
<reference evidence="2" key="2">
    <citation type="submission" date="2020-09" db="EMBL/GenBank/DDBJ databases">
        <title>Reference genome assembly for Australian Ascochyta lentis isolate Al4.</title>
        <authorList>
            <person name="Lee R.C."/>
            <person name="Farfan-Caceres L.M."/>
            <person name="Debler J.W."/>
            <person name="Williams A.H."/>
            <person name="Henares B.M."/>
        </authorList>
    </citation>
    <scope>NUCLEOTIDE SEQUENCE</scope>
    <source>
        <strain evidence="2">Al4</strain>
    </source>
</reference>
<protein>
    <recommendedName>
        <fullName evidence="4">GPI anchored serine-threonine rich protein</fullName>
    </recommendedName>
</protein>
<proteinExistence type="predicted"/>
<dbReference type="OrthoDB" id="2507140at2759"/>
<accession>A0A8H7MC89</accession>
<keyword evidence="1" id="KW-0732">Signal</keyword>
<feature type="chain" id="PRO_5034034956" description="GPI anchored serine-threonine rich protein" evidence="1">
    <location>
        <begin position="20"/>
        <end position="162"/>
    </location>
</feature>
<feature type="signal peptide" evidence="1">
    <location>
        <begin position="1"/>
        <end position="19"/>
    </location>
</feature>
<evidence type="ECO:0000313" key="3">
    <source>
        <dbReference type="Proteomes" id="UP000651452"/>
    </source>
</evidence>
<dbReference type="Proteomes" id="UP000651452">
    <property type="component" value="Unassembled WGS sequence"/>
</dbReference>
<dbReference type="AlphaFoldDB" id="A0A8H7MC89"/>
<evidence type="ECO:0000313" key="2">
    <source>
        <dbReference type="EMBL" id="KAF9693561.1"/>
    </source>
</evidence>